<dbReference type="AlphaFoldDB" id="A0A139AA46"/>
<keyword evidence="8" id="KW-1185">Reference proteome</keyword>
<gene>
    <name evidence="7" type="ORF">M427DRAFT_58597</name>
</gene>
<dbReference type="InterPro" id="IPR000058">
    <property type="entry name" value="Znf_AN1"/>
</dbReference>
<accession>A0A139AA46</accession>
<evidence type="ECO:0000256" key="1">
    <source>
        <dbReference type="ARBA" id="ARBA00022723"/>
    </source>
</evidence>
<dbReference type="GO" id="GO:0008270">
    <property type="term" value="F:zinc ion binding"/>
    <property type="evidence" value="ECO:0007669"/>
    <property type="project" value="UniProtKB-KW"/>
</dbReference>
<evidence type="ECO:0000256" key="4">
    <source>
        <dbReference type="PROSITE-ProRule" id="PRU00449"/>
    </source>
</evidence>
<dbReference type="SMART" id="SM00154">
    <property type="entry name" value="ZnF_AN1"/>
    <property type="match status" value="1"/>
</dbReference>
<organism evidence="7 8">
    <name type="scientific">Gonapodya prolifera (strain JEL478)</name>
    <name type="common">Monoblepharis prolifera</name>
    <dbReference type="NCBI Taxonomy" id="1344416"/>
    <lineage>
        <taxon>Eukaryota</taxon>
        <taxon>Fungi</taxon>
        <taxon>Fungi incertae sedis</taxon>
        <taxon>Chytridiomycota</taxon>
        <taxon>Chytridiomycota incertae sedis</taxon>
        <taxon>Monoblepharidomycetes</taxon>
        <taxon>Monoblepharidales</taxon>
        <taxon>Gonapodyaceae</taxon>
        <taxon>Gonapodya</taxon>
    </lineage>
</organism>
<keyword evidence="2 4" id="KW-0863">Zinc-finger</keyword>
<sequence>MQSSQQQQQQQQQPTSQPISPPSEQSANASAAPASSAPSPAPSRSKAQKCALPTCQNRVVKIVGLCRYCAGNFCGTHRLPELHACAQLDSCRAAAHSRLGEKLMREKTVGVKV</sequence>
<dbReference type="OMA" id="LMENHSC"/>
<dbReference type="Gene3D" id="4.10.1110.10">
    <property type="entry name" value="AN1-like Zinc finger"/>
    <property type="match status" value="1"/>
</dbReference>
<proteinExistence type="predicted"/>
<dbReference type="Pfam" id="PF01428">
    <property type="entry name" value="zf-AN1"/>
    <property type="match status" value="1"/>
</dbReference>
<keyword evidence="1" id="KW-0479">Metal-binding</keyword>
<feature type="compositionally biased region" description="Low complexity" evidence="5">
    <location>
        <begin position="1"/>
        <end position="45"/>
    </location>
</feature>
<dbReference type="InterPro" id="IPR035896">
    <property type="entry name" value="AN1-like_Znf"/>
</dbReference>
<dbReference type="SUPFAM" id="SSF118310">
    <property type="entry name" value="AN1-like Zinc finger"/>
    <property type="match status" value="1"/>
</dbReference>
<feature type="domain" description="AN1-type" evidence="6">
    <location>
        <begin position="44"/>
        <end position="93"/>
    </location>
</feature>
<evidence type="ECO:0000256" key="2">
    <source>
        <dbReference type="ARBA" id="ARBA00022771"/>
    </source>
</evidence>
<evidence type="ECO:0000313" key="7">
    <source>
        <dbReference type="EMBL" id="KXS13559.1"/>
    </source>
</evidence>
<evidence type="ECO:0000256" key="5">
    <source>
        <dbReference type="SAM" id="MobiDB-lite"/>
    </source>
</evidence>
<keyword evidence="3" id="KW-0862">Zinc</keyword>
<name>A0A139AA46_GONPJ</name>
<dbReference type="PROSITE" id="PS51039">
    <property type="entry name" value="ZF_AN1"/>
    <property type="match status" value="1"/>
</dbReference>
<dbReference type="OrthoDB" id="428577at2759"/>
<dbReference type="Proteomes" id="UP000070544">
    <property type="component" value="Unassembled WGS sequence"/>
</dbReference>
<reference evidence="7 8" key="1">
    <citation type="journal article" date="2015" name="Genome Biol. Evol.">
        <title>Phylogenomic analyses indicate that early fungi evolved digesting cell walls of algal ancestors of land plants.</title>
        <authorList>
            <person name="Chang Y."/>
            <person name="Wang S."/>
            <person name="Sekimoto S."/>
            <person name="Aerts A.L."/>
            <person name="Choi C."/>
            <person name="Clum A."/>
            <person name="LaButti K.M."/>
            <person name="Lindquist E.A."/>
            <person name="Yee Ngan C."/>
            <person name="Ohm R.A."/>
            <person name="Salamov A.A."/>
            <person name="Grigoriev I.V."/>
            <person name="Spatafora J.W."/>
            <person name="Berbee M.L."/>
        </authorList>
    </citation>
    <scope>NUCLEOTIDE SEQUENCE [LARGE SCALE GENOMIC DNA]</scope>
    <source>
        <strain evidence="7 8">JEL478</strain>
    </source>
</reference>
<evidence type="ECO:0000313" key="8">
    <source>
        <dbReference type="Proteomes" id="UP000070544"/>
    </source>
</evidence>
<evidence type="ECO:0000256" key="3">
    <source>
        <dbReference type="ARBA" id="ARBA00022833"/>
    </source>
</evidence>
<evidence type="ECO:0000259" key="6">
    <source>
        <dbReference type="PROSITE" id="PS51039"/>
    </source>
</evidence>
<feature type="region of interest" description="Disordered" evidence="5">
    <location>
        <begin position="1"/>
        <end position="51"/>
    </location>
</feature>
<protein>
    <recommendedName>
        <fullName evidence="6">AN1-type domain-containing protein</fullName>
    </recommendedName>
</protein>
<dbReference type="EMBL" id="KQ965777">
    <property type="protein sequence ID" value="KXS13559.1"/>
    <property type="molecule type" value="Genomic_DNA"/>
</dbReference>
<dbReference type="STRING" id="1344416.A0A139AA46"/>